<dbReference type="Gene3D" id="3.40.1440.10">
    <property type="entry name" value="GIY-YIG endonuclease"/>
    <property type="match status" value="1"/>
</dbReference>
<gene>
    <name evidence="3" type="ORF">A3B50_02900</name>
</gene>
<dbReference type="EMBL" id="MGAQ01000011">
    <property type="protein sequence ID" value="OGK50772.1"/>
    <property type="molecule type" value="Genomic_DNA"/>
</dbReference>
<comment type="caution">
    <text evidence="3">The sequence shown here is derived from an EMBL/GenBank/DDBJ whole genome shotgun (WGS) entry which is preliminary data.</text>
</comment>
<dbReference type="InterPro" id="IPR050190">
    <property type="entry name" value="UPF0213_domain"/>
</dbReference>
<dbReference type="PROSITE" id="PS50164">
    <property type="entry name" value="GIY_YIG"/>
    <property type="match status" value="1"/>
</dbReference>
<evidence type="ECO:0000313" key="4">
    <source>
        <dbReference type="Proteomes" id="UP000178558"/>
    </source>
</evidence>
<dbReference type="PANTHER" id="PTHR34477:SF1">
    <property type="entry name" value="UPF0213 PROTEIN YHBQ"/>
    <property type="match status" value="1"/>
</dbReference>
<feature type="domain" description="GIY-YIG" evidence="2">
    <location>
        <begin position="1"/>
        <end position="76"/>
    </location>
</feature>
<proteinExistence type="inferred from homology"/>
<evidence type="ECO:0000256" key="1">
    <source>
        <dbReference type="ARBA" id="ARBA00007435"/>
    </source>
</evidence>
<evidence type="ECO:0000313" key="3">
    <source>
        <dbReference type="EMBL" id="OGK50772.1"/>
    </source>
</evidence>
<dbReference type="Proteomes" id="UP000178558">
    <property type="component" value="Unassembled WGS sequence"/>
</dbReference>
<dbReference type="PANTHER" id="PTHR34477">
    <property type="entry name" value="UPF0213 PROTEIN YHBQ"/>
    <property type="match status" value="1"/>
</dbReference>
<protein>
    <recommendedName>
        <fullName evidence="2">GIY-YIG domain-containing protein</fullName>
    </recommendedName>
</protein>
<sequence>MYYFYILRCSDDSLYCGIAKDLQKRLKEHNSQTSKTKYTRVKQPVYIVHYEKFESRGDALKREFEVKQWPKSKKEGLLKGS</sequence>
<comment type="similarity">
    <text evidence="1">Belongs to the UPF0213 family.</text>
</comment>
<dbReference type="InterPro" id="IPR000305">
    <property type="entry name" value="GIY-YIG_endonuc"/>
</dbReference>
<dbReference type="AlphaFoldDB" id="A0A1F7J585"/>
<reference evidence="3 4" key="1">
    <citation type="journal article" date="2016" name="Nat. Commun.">
        <title>Thousands of microbial genomes shed light on interconnected biogeochemical processes in an aquifer system.</title>
        <authorList>
            <person name="Anantharaman K."/>
            <person name="Brown C.T."/>
            <person name="Hug L.A."/>
            <person name="Sharon I."/>
            <person name="Castelle C.J."/>
            <person name="Probst A.J."/>
            <person name="Thomas B.C."/>
            <person name="Singh A."/>
            <person name="Wilkins M.J."/>
            <person name="Karaoz U."/>
            <person name="Brodie E.L."/>
            <person name="Williams K.H."/>
            <person name="Hubbard S.S."/>
            <person name="Banfield J.F."/>
        </authorList>
    </citation>
    <scope>NUCLEOTIDE SEQUENCE [LARGE SCALE GENOMIC DNA]</scope>
</reference>
<evidence type="ECO:0000259" key="2">
    <source>
        <dbReference type="PROSITE" id="PS50164"/>
    </source>
</evidence>
<dbReference type="CDD" id="cd10456">
    <property type="entry name" value="GIY-YIG_UPF0213"/>
    <property type="match status" value="1"/>
</dbReference>
<dbReference type="InterPro" id="IPR035901">
    <property type="entry name" value="GIY-YIG_endonuc_sf"/>
</dbReference>
<dbReference type="SUPFAM" id="SSF82771">
    <property type="entry name" value="GIY-YIG endonuclease"/>
    <property type="match status" value="1"/>
</dbReference>
<dbReference type="SMART" id="SM00465">
    <property type="entry name" value="GIYc"/>
    <property type="match status" value="1"/>
</dbReference>
<name>A0A1F7J585_9BACT</name>
<dbReference type="Pfam" id="PF01541">
    <property type="entry name" value="GIY-YIG"/>
    <property type="match status" value="1"/>
</dbReference>
<organism evidence="3 4">
    <name type="scientific">Candidatus Roizmanbacteria bacterium RIFCSPLOWO2_01_FULL_40_42</name>
    <dbReference type="NCBI Taxonomy" id="1802066"/>
    <lineage>
        <taxon>Bacteria</taxon>
        <taxon>Candidatus Roizmaniibacteriota</taxon>
    </lineage>
</organism>
<accession>A0A1F7J585</accession>